<protein>
    <recommendedName>
        <fullName evidence="3">Small CPxCG-related zinc finger protein</fullName>
    </recommendedName>
</protein>
<reference evidence="1 2" key="1">
    <citation type="submission" date="2021-01" db="EMBL/GenBank/DDBJ databases">
        <title>Whole genome shotgun sequence of Actinoplanes deccanensis NBRC 13994.</title>
        <authorList>
            <person name="Komaki H."/>
            <person name="Tamura T."/>
        </authorList>
    </citation>
    <scope>NUCLEOTIDE SEQUENCE [LARGE SCALE GENOMIC DNA]</scope>
    <source>
        <strain evidence="1 2">NBRC 13994</strain>
    </source>
</reference>
<name>A0ABQ3Y032_9ACTN</name>
<evidence type="ECO:0008006" key="3">
    <source>
        <dbReference type="Google" id="ProtNLM"/>
    </source>
</evidence>
<evidence type="ECO:0000313" key="1">
    <source>
        <dbReference type="EMBL" id="GID73348.1"/>
    </source>
</evidence>
<dbReference type="Proteomes" id="UP000609879">
    <property type="component" value="Unassembled WGS sequence"/>
</dbReference>
<accession>A0ABQ3Y032</accession>
<proteinExistence type="predicted"/>
<evidence type="ECO:0000313" key="2">
    <source>
        <dbReference type="Proteomes" id="UP000609879"/>
    </source>
</evidence>
<organism evidence="1 2">
    <name type="scientific">Paractinoplanes deccanensis</name>
    <dbReference type="NCBI Taxonomy" id="113561"/>
    <lineage>
        <taxon>Bacteria</taxon>
        <taxon>Bacillati</taxon>
        <taxon>Actinomycetota</taxon>
        <taxon>Actinomycetes</taxon>
        <taxon>Micromonosporales</taxon>
        <taxon>Micromonosporaceae</taxon>
        <taxon>Paractinoplanes</taxon>
    </lineage>
</organism>
<keyword evidence="2" id="KW-1185">Reference proteome</keyword>
<sequence>MSCPTCSGPSRETVGMVCQTCGTDYAADESGFARLQPGADLHVCLTCCAVVVRNGIEFHERWHDAISSVAIETTRRVARLERK</sequence>
<dbReference type="EMBL" id="BOMI01000033">
    <property type="protein sequence ID" value="GID73348.1"/>
    <property type="molecule type" value="Genomic_DNA"/>
</dbReference>
<gene>
    <name evidence="1" type="ORF">Ade02nite_19890</name>
</gene>
<dbReference type="RefSeq" id="WP_203761272.1">
    <property type="nucleotide sequence ID" value="NZ_BAAABO010000029.1"/>
</dbReference>
<comment type="caution">
    <text evidence="1">The sequence shown here is derived from an EMBL/GenBank/DDBJ whole genome shotgun (WGS) entry which is preliminary data.</text>
</comment>